<evidence type="ECO:0000313" key="3">
    <source>
        <dbReference type="Proteomes" id="UP000247498"/>
    </source>
</evidence>
<feature type="region of interest" description="Disordered" evidence="1">
    <location>
        <begin position="45"/>
        <end position="96"/>
    </location>
</feature>
<evidence type="ECO:0000313" key="2">
    <source>
        <dbReference type="EMBL" id="GBF96040.1"/>
    </source>
</evidence>
<dbReference type="OrthoDB" id="551223at2759"/>
<reference evidence="2 3" key="1">
    <citation type="journal article" date="2018" name="Sci. Rep.">
        <title>Raphidocelis subcapitata (=Pseudokirchneriella subcapitata) provides an insight into genome evolution and environmental adaptations in the Sphaeropleales.</title>
        <authorList>
            <person name="Suzuki S."/>
            <person name="Yamaguchi H."/>
            <person name="Nakajima N."/>
            <person name="Kawachi M."/>
        </authorList>
    </citation>
    <scope>NUCLEOTIDE SEQUENCE [LARGE SCALE GENOMIC DNA]</scope>
    <source>
        <strain evidence="2 3">NIES-35</strain>
    </source>
</reference>
<accession>A0A2V0PDS0</accession>
<dbReference type="STRING" id="307507.A0A2V0PDS0"/>
<dbReference type="InParanoid" id="A0A2V0PDS0"/>
<dbReference type="Proteomes" id="UP000247498">
    <property type="component" value="Unassembled WGS sequence"/>
</dbReference>
<dbReference type="EMBL" id="BDRX01000073">
    <property type="protein sequence ID" value="GBF96040.1"/>
    <property type="molecule type" value="Genomic_DNA"/>
</dbReference>
<protein>
    <submittedName>
        <fullName evidence="2">Uncharacterized protein</fullName>
    </submittedName>
</protein>
<organism evidence="2 3">
    <name type="scientific">Raphidocelis subcapitata</name>
    <dbReference type="NCBI Taxonomy" id="307507"/>
    <lineage>
        <taxon>Eukaryota</taxon>
        <taxon>Viridiplantae</taxon>
        <taxon>Chlorophyta</taxon>
        <taxon>core chlorophytes</taxon>
        <taxon>Chlorophyceae</taxon>
        <taxon>CS clade</taxon>
        <taxon>Sphaeropleales</taxon>
        <taxon>Selenastraceae</taxon>
        <taxon>Raphidocelis</taxon>
    </lineage>
</organism>
<feature type="compositionally biased region" description="Low complexity" evidence="1">
    <location>
        <begin position="45"/>
        <end position="59"/>
    </location>
</feature>
<proteinExistence type="predicted"/>
<dbReference type="AlphaFoldDB" id="A0A2V0PDS0"/>
<sequence length="428" mass="42886">MQSAFARRCRACGACAAQAPHAAFAAARHSARAAAASAPRAAAAAPPAAAHTCSSGPGSRARRRRPRAVSRAAAGGGPGPAPSPAGAAGPAAAAGDGASGAEEARYRVLLAILLKLSEGSGSDARFRAFVAAQPSATAVPFLTWLARLEARAASPEERAALCALCERLVIAREQSEADALDELYEASLRLVAGGDEREAALVRADPADYALRLAGAVTGGPVVTRGYGAAYDALLAAAPPAALTPEGVAKAHKEAAELADDMRARRRRSFAAVVGRMRIDSPEAEAALLAPSAASRILDLLLSLGSEAERAALLPDCFLPPPAADAQPGGGSGGSGVVEGAETDELWCTPLQLLTEVEARARAAAAPPEASARDGGGGGGEGAPQQQRMLGGGHGLVGEAYVAALAHLRGVVTERWLASLPKGGGDGV</sequence>
<keyword evidence="3" id="KW-1185">Reference proteome</keyword>
<name>A0A2V0PDS0_9CHLO</name>
<comment type="caution">
    <text evidence="2">The sequence shown here is derived from an EMBL/GenBank/DDBJ whole genome shotgun (WGS) entry which is preliminary data.</text>
</comment>
<gene>
    <name evidence="2" type="ORF">Rsub_08855</name>
</gene>
<feature type="compositionally biased region" description="Low complexity" evidence="1">
    <location>
        <begin position="84"/>
        <end position="96"/>
    </location>
</feature>
<feature type="region of interest" description="Disordered" evidence="1">
    <location>
        <begin position="360"/>
        <end position="391"/>
    </location>
</feature>
<evidence type="ECO:0000256" key="1">
    <source>
        <dbReference type="SAM" id="MobiDB-lite"/>
    </source>
</evidence>